<dbReference type="FunFam" id="1.20.1050.10:FF:000017">
    <property type="entry name" value="Maleylacetoacetate isomerase"/>
    <property type="match status" value="1"/>
</dbReference>
<evidence type="ECO:0000256" key="5">
    <source>
        <dbReference type="ARBA" id="ARBA00013199"/>
    </source>
</evidence>
<evidence type="ECO:0000313" key="9">
    <source>
        <dbReference type="Proteomes" id="UP000005239"/>
    </source>
</evidence>
<dbReference type="SFLD" id="SFLDG00358">
    <property type="entry name" value="Main_(cytGST)"/>
    <property type="match status" value="1"/>
</dbReference>
<dbReference type="GO" id="GO:0006749">
    <property type="term" value="P:glutathione metabolic process"/>
    <property type="evidence" value="ECO:0000318"/>
    <property type="project" value="GO_Central"/>
</dbReference>
<dbReference type="GO" id="GO:0006559">
    <property type="term" value="P:L-phenylalanine catabolic process"/>
    <property type="evidence" value="ECO:0000318"/>
    <property type="project" value="GO_Central"/>
</dbReference>
<sequence length="215" mass="23581">MPSQLILFTNYRSSAAWRVRIALNLKGLAYESKTIDLQTWNGEAASEAKSLNPAGRIPVLIHDGRVLTESLAIVEYIDEMFEGPKLLPTDPVARANARAVALHVACGIQPLQIVRTTKRVDEIAGVGKGAEWNAYWIKRGLEELEEIVKKTAGKYSVGDSVTIGDVVIPSILYNARRWKVNLSPLSTLLSIEKNLNVLPAFIAAAPEQQPDAPKK</sequence>
<organism evidence="8 9">
    <name type="scientific">Pristionchus pacificus</name>
    <name type="common">Parasitic nematode worm</name>
    <dbReference type="NCBI Taxonomy" id="54126"/>
    <lineage>
        <taxon>Eukaryota</taxon>
        <taxon>Metazoa</taxon>
        <taxon>Ecdysozoa</taxon>
        <taxon>Nematoda</taxon>
        <taxon>Chromadorea</taxon>
        <taxon>Rhabditida</taxon>
        <taxon>Rhabditina</taxon>
        <taxon>Diplogasteromorpha</taxon>
        <taxon>Diplogasteroidea</taxon>
        <taxon>Neodiplogasteridae</taxon>
        <taxon>Pristionchus</taxon>
    </lineage>
</organism>
<dbReference type="InterPro" id="IPR036282">
    <property type="entry name" value="Glutathione-S-Trfase_C_sf"/>
</dbReference>
<keyword evidence="9" id="KW-1185">Reference proteome</keyword>
<dbReference type="AlphaFoldDB" id="A0A2A6C2K6"/>
<evidence type="ECO:0000313" key="8">
    <source>
        <dbReference type="EnsemblMetazoa" id="PPA40647.1"/>
    </source>
</evidence>
<keyword evidence="6" id="KW-0828">Tyrosine catabolism</keyword>
<keyword evidence="7" id="KW-0585">Phenylalanine catabolism</keyword>
<dbReference type="Gene3D" id="1.20.1050.10">
    <property type="match status" value="1"/>
</dbReference>
<dbReference type="PANTHER" id="PTHR42673:SF4">
    <property type="entry name" value="MALEYLACETOACETATE ISOMERASE"/>
    <property type="match status" value="1"/>
</dbReference>
<dbReference type="SUPFAM" id="SSF52833">
    <property type="entry name" value="Thioredoxin-like"/>
    <property type="match status" value="1"/>
</dbReference>
<dbReference type="Pfam" id="PF13409">
    <property type="entry name" value="GST_N_2"/>
    <property type="match status" value="1"/>
</dbReference>
<dbReference type="GO" id="GO:0016034">
    <property type="term" value="F:maleylacetoacetate isomerase activity"/>
    <property type="evidence" value="ECO:0000318"/>
    <property type="project" value="GO_Central"/>
</dbReference>
<accession>A0A2A6C2K6</accession>
<dbReference type="SUPFAM" id="SSF47616">
    <property type="entry name" value="GST C-terminal domain-like"/>
    <property type="match status" value="1"/>
</dbReference>
<dbReference type="PROSITE" id="PS50404">
    <property type="entry name" value="GST_NTER"/>
    <property type="match status" value="1"/>
</dbReference>
<dbReference type="SFLD" id="SFLDS00019">
    <property type="entry name" value="Glutathione_Transferase_(cytos"/>
    <property type="match status" value="1"/>
</dbReference>
<dbReference type="GO" id="GO:0005739">
    <property type="term" value="C:mitochondrion"/>
    <property type="evidence" value="ECO:0000318"/>
    <property type="project" value="GO_Central"/>
</dbReference>
<protein>
    <recommendedName>
        <fullName evidence="5">maleylacetoacetate isomerase</fullName>
        <ecNumber evidence="5">5.2.1.2</ecNumber>
    </recommendedName>
</protein>
<name>A0A2A6C2K6_PRIPA</name>
<dbReference type="PROSITE" id="PS50405">
    <property type="entry name" value="GST_CTER"/>
    <property type="match status" value="1"/>
</dbReference>
<dbReference type="EnsemblMetazoa" id="PPA40647.1">
    <property type="protein sequence ID" value="PPA40647.1"/>
    <property type="gene ID" value="WBGene00279016"/>
</dbReference>
<dbReference type="GO" id="GO:0006572">
    <property type="term" value="P:L-tyrosine catabolic process"/>
    <property type="evidence" value="ECO:0007669"/>
    <property type="project" value="UniProtKB-KW"/>
</dbReference>
<reference evidence="9" key="1">
    <citation type="journal article" date="2008" name="Nat. Genet.">
        <title>The Pristionchus pacificus genome provides a unique perspective on nematode lifestyle and parasitism.</title>
        <authorList>
            <person name="Dieterich C."/>
            <person name="Clifton S.W."/>
            <person name="Schuster L.N."/>
            <person name="Chinwalla A."/>
            <person name="Delehaunty K."/>
            <person name="Dinkelacker I."/>
            <person name="Fulton L."/>
            <person name="Fulton R."/>
            <person name="Godfrey J."/>
            <person name="Minx P."/>
            <person name="Mitreva M."/>
            <person name="Roeseler W."/>
            <person name="Tian H."/>
            <person name="Witte H."/>
            <person name="Yang S.P."/>
            <person name="Wilson R.K."/>
            <person name="Sommer R.J."/>
        </authorList>
    </citation>
    <scope>NUCLEOTIDE SEQUENCE [LARGE SCALE GENOMIC DNA]</scope>
    <source>
        <strain evidence="9">PS312</strain>
    </source>
</reference>
<comment type="pathway">
    <text evidence="3">Amino-acid degradation; L-phenylalanine degradation; acetoacetate and fumarate from L-phenylalanine: step 5/6.</text>
</comment>
<dbReference type="Gene3D" id="3.40.30.10">
    <property type="entry name" value="Glutaredoxin"/>
    <property type="match status" value="1"/>
</dbReference>
<dbReference type="InterPro" id="IPR010987">
    <property type="entry name" value="Glutathione-S-Trfase_C-like"/>
</dbReference>
<comment type="catalytic activity">
    <reaction evidence="1">
        <text>4-maleylacetoacetate = 4-fumarylacetoacetate</text>
        <dbReference type="Rhea" id="RHEA:14817"/>
        <dbReference type="ChEBI" id="CHEBI:17105"/>
        <dbReference type="ChEBI" id="CHEBI:18034"/>
        <dbReference type="EC" id="5.2.1.2"/>
    </reaction>
</comment>
<accession>A0A8R1UWL7</accession>
<dbReference type="NCBIfam" id="TIGR01262">
    <property type="entry name" value="maiA"/>
    <property type="match status" value="1"/>
</dbReference>
<dbReference type="InterPro" id="IPR040079">
    <property type="entry name" value="Glutathione_S-Trfase"/>
</dbReference>
<dbReference type="Proteomes" id="UP000005239">
    <property type="component" value="Unassembled WGS sequence"/>
</dbReference>
<dbReference type="InterPro" id="IPR004045">
    <property type="entry name" value="Glutathione_S-Trfase_N"/>
</dbReference>
<evidence type="ECO:0000256" key="6">
    <source>
        <dbReference type="ARBA" id="ARBA00022878"/>
    </source>
</evidence>
<dbReference type="EC" id="5.2.1.2" evidence="5"/>
<reference evidence="8" key="2">
    <citation type="submission" date="2022-06" db="UniProtKB">
        <authorList>
            <consortium name="EnsemblMetazoa"/>
        </authorList>
    </citation>
    <scope>IDENTIFICATION</scope>
    <source>
        <strain evidence="8">PS312</strain>
    </source>
</reference>
<evidence type="ECO:0000256" key="4">
    <source>
        <dbReference type="ARBA" id="ARBA00010007"/>
    </source>
</evidence>
<dbReference type="InterPro" id="IPR005955">
    <property type="entry name" value="GST_Zeta"/>
</dbReference>
<dbReference type="GO" id="GO:0004364">
    <property type="term" value="F:glutathione transferase activity"/>
    <property type="evidence" value="ECO:0000318"/>
    <property type="project" value="GO_Central"/>
</dbReference>
<comment type="cofactor">
    <cofactor evidence="2">
        <name>glutathione</name>
        <dbReference type="ChEBI" id="CHEBI:57925"/>
    </cofactor>
</comment>
<comment type="similarity">
    <text evidence="4">Belongs to the GST superfamily. Zeta family.</text>
</comment>
<dbReference type="PANTHER" id="PTHR42673">
    <property type="entry name" value="MALEYLACETOACETATE ISOMERASE"/>
    <property type="match status" value="1"/>
</dbReference>
<evidence type="ECO:0000256" key="7">
    <source>
        <dbReference type="ARBA" id="ARBA00023232"/>
    </source>
</evidence>
<gene>
    <name evidence="8" type="primary">WBGene00279016</name>
</gene>
<evidence type="ECO:0000256" key="3">
    <source>
        <dbReference type="ARBA" id="ARBA00004671"/>
    </source>
</evidence>
<dbReference type="InterPro" id="IPR036249">
    <property type="entry name" value="Thioredoxin-like_sf"/>
</dbReference>
<proteinExistence type="inferred from homology"/>
<dbReference type="OrthoDB" id="202840at2759"/>
<evidence type="ECO:0000256" key="1">
    <source>
        <dbReference type="ARBA" id="ARBA00001622"/>
    </source>
</evidence>
<evidence type="ECO:0000256" key="2">
    <source>
        <dbReference type="ARBA" id="ARBA00001955"/>
    </source>
</evidence>